<dbReference type="Pfam" id="PF25309">
    <property type="entry name" value="ELLD"/>
    <property type="match status" value="1"/>
</dbReference>
<dbReference type="Gene3D" id="2.30.30.40">
    <property type="entry name" value="SH3 Domains"/>
    <property type="match status" value="1"/>
</dbReference>
<gene>
    <name evidence="3" type="ORF">DWX06_13770</name>
</gene>
<evidence type="ECO:0000259" key="2">
    <source>
        <dbReference type="Pfam" id="PF25309"/>
    </source>
</evidence>
<dbReference type="EMBL" id="QRXG01000031">
    <property type="protein sequence ID" value="RGT78885.1"/>
    <property type="molecule type" value="Genomic_DNA"/>
</dbReference>
<organism evidence="3 4">
    <name type="scientific">Agathobacter rectalis</name>
    <dbReference type="NCBI Taxonomy" id="39491"/>
    <lineage>
        <taxon>Bacteria</taxon>
        <taxon>Bacillati</taxon>
        <taxon>Bacillota</taxon>
        <taxon>Clostridia</taxon>
        <taxon>Lachnospirales</taxon>
        <taxon>Lachnospiraceae</taxon>
        <taxon>Agathobacter</taxon>
    </lineage>
</organism>
<evidence type="ECO:0000256" key="1">
    <source>
        <dbReference type="SAM" id="MobiDB-lite"/>
    </source>
</evidence>
<evidence type="ECO:0000313" key="4">
    <source>
        <dbReference type="Proteomes" id="UP000284296"/>
    </source>
</evidence>
<dbReference type="RefSeq" id="WP_118004410.1">
    <property type="nucleotide sequence ID" value="NZ_QRXF01000020.1"/>
</dbReference>
<protein>
    <recommendedName>
        <fullName evidence="2">Endolysin-like domain-containing protein</fullName>
    </recommendedName>
</protein>
<dbReference type="Proteomes" id="UP000284296">
    <property type="component" value="Unassembled WGS sequence"/>
</dbReference>
<comment type="caution">
    <text evidence="3">The sequence shown here is derived from an EMBL/GenBank/DDBJ whole genome shotgun (WGS) entry which is preliminary data.</text>
</comment>
<accession>A0A412Q0J0</accession>
<dbReference type="InterPro" id="IPR057370">
    <property type="entry name" value="ELLD"/>
</dbReference>
<evidence type="ECO:0000313" key="3">
    <source>
        <dbReference type="EMBL" id="RGT78885.1"/>
    </source>
</evidence>
<feature type="domain" description="Endolysin-like" evidence="2">
    <location>
        <begin position="5"/>
        <end position="167"/>
    </location>
</feature>
<proteinExistence type="predicted"/>
<feature type="compositionally biased region" description="Low complexity" evidence="1">
    <location>
        <begin position="178"/>
        <end position="188"/>
    </location>
</feature>
<dbReference type="AlphaFoldDB" id="A0A412Q0J0"/>
<name>A0A412Q0J0_9FIRM</name>
<reference evidence="3 4" key="1">
    <citation type="submission" date="2018-08" db="EMBL/GenBank/DDBJ databases">
        <title>A genome reference for cultivated species of the human gut microbiota.</title>
        <authorList>
            <person name="Zou Y."/>
            <person name="Xue W."/>
            <person name="Luo G."/>
        </authorList>
    </citation>
    <scope>NUCLEOTIDE SEQUENCE [LARGE SCALE GENOMIC DNA]</scope>
    <source>
        <strain evidence="3 4">AF18-16LB</strain>
    </source>
</reference>
<feature type="compositionally biased region" description="Polar residues" evidence="1">
    <location>
        <begin position="166"/>
        <end position="177"/>
    </location>
</feature>
<feature type="region of interest" description="Disordered" evidence="1">
    <location>
        <begin position="166"/>
        <end position="188"/>
    </location>
</feature>
<sequence length="264" mass="28227">MGLVVGSARIDENGKISGGALGDNNGREVSTQPYYLHSKGWYVLRPKTIALANGLASAMSDACANNHIGYDQSNRYGVIKMVRKYGSMKAIKEKAEADCSSLVRGCCIQNGFDPGDFATSGEAAKLEATGKFEKRQSVSANTVLYNGDVLVTKTSGHTVIVVSGNSRSASNGQSAAPVTSKTAKSSAQKKSSAVAGTYKTSTDCHMRNGAGKQNASMVVLEQGTEVRCYGYYSEYQGVKWLYVQVTYKGVKYTGFVSERVLNKQ</sequence>